<keyword evidence="4 10" id="KW-0768">Sushi</keyword>
<dbReference type="InterPro" id="IPR013032">
    <property type="entry name" value="EGF-like_CS"/>
</dbReference>
<dbReference type="PROSITE" id="PS51220">
    <property type="entry name" value="NIDO"/>
    <property type="match status" value="1"/>
</dbReference>
<feature type="disulfide bond" evidence="9">
    <location>
        <begin position="301"/>
        <end position="310"/>
    </location>
</feature>
<dbReference type="FunFam" id="2.10.25.10:FF:000575">
    <property type="entry name" value="Crumbs, isoform C"/>
    <property type="match status" value="1"/>
</dbReference>
<feature type="disulfide bond" evidence="9">
    <location>
        <begin position="567"/>
        <end position="576"/>
    </location>
</feature>
<dbReference type="SMART" id="SM00179">
    <property type="entry name" value="EGF_CA"/>
    <property type="match status" value="10"/>
</dbReference>
<dbReference type="Gene3D" id="2.60.40.10">
    <property type="entry name" value="Immunoglobulins"/>
    <property type="match status" value="3"/>
</dbReference>
<dbReference type="InterPro" id="IPR003961">
    <property type="entry name" value="FN3_dom"/>
</dbReference>
<evidence type="ECO:0000256" key="5">
    <source>
        <dbReference type="ARBA" id="ARBA00022729"/>
    </source>
</evidence>
<dbReference type="PANTHER" id="PTHR12916:SF9">
    <property type="entry name" value="NEUROGENIC LOCUS NOTCH HOMOLOG PROTEIN 1-RELATED"/>
    <property type="match status" value="1"/>
</dbReference>
<feature type="domain" description="EGF-like" evidence="13">
    <location>
        <begin position="541"/>
        <end position="577"/>
    </location>
</feature>
<dbReference type="GO" id="GO:0001764">
    <property type="term" value="P:neuron migration"/>
    <property type="evidence" value="ECO:0007669"/>
    <property type="project" value="UniProtKB-ARBA"/>
</dbReference>
<feature type="domain" description="EGF-like" evidence="13">
    <location>
        <begin position="717"/>
        <end position="753"/>
    </location>
</feature>
<dbReference type="CDD" id="cd00054">
    <property type="entry name" value="EGF_CA"/>
    <property type="match status" value="10"/>
</dbReference>
<feature type="domain" description="Fibronectin type-III" evidence="14">
    <location>
        <begin position="915"/>
        <end position="1013"/>
    </location>
</feature>
<dbReference type="GO" id="GO:0035282">
    <property type="term" value="P:segmentation"/>
    <property type="evidence" value="ECO:0007669"/>
    <property type="project" value="UniProtKB-ARBA"/>
</dbReference>
<evidence type="ECO:0000256" key="4">
    <source>
        <dbReference type="ARBA" id="ARBA00022659"/>
    </source>
</evidence>
<dbReference type="InterPro" id="IPR003886">
    <property type="entry name" value="NIDO_dom"/>
</dbReference>
<dbReference type="GO" id="GO:0048646">
    <property type="term" value="P:anatomical structure formation involved in morphogenesis"/>
    <property type="evidence" value="ECO:0007669"/>
    <property type="project" value="UniProtKB-ARBA"/>
</dbReference>
<feature type="disulfide bond" evidence="9">
    <location>
        <begin position="1229"/>
        <end position="1238"/>
    </location>
</feature>
<dbReference type="InterPro" id="IPR000152">
    <property type="entry name" value="EGF-type_Asp/Asn_hydroxyl_site"/>
</dbReference>
<sequence length="1307" mass="144221">MVLVLEALLPCFCTLFFLTLLPGVEPAVPLEDFYPFGRDKGDSQTIAQDDGGSGLLEISVAFPFFGDRHTGLYVNNNGLVSFLREVSQFTPVAFPIAGDRRVVAPFWADVDNRRAGTVFYRESQDPVILRKASGDVRTYFSEFPNFNATWVHISTWHQVTFFGGNSQTPVNTFQVVLITDGELSFTIFQYNNITWTTGMHASSGGNLIGLGGIAAQAGFNAGDGKRYFNIPGSRTADVVNVEGTTNVGFPGRWVFRIDDANVEVGSCNNSASVCPHLRPCLNGGQCIDDCIKGNPSFTCSCLAGFTGRRCQIDIDECKDRPCFNNATCVRGAGAFTCVCEPGYTGVLCETGERGESRHHSPEEIFSAAFYIKLMAFVNPADIDECESQPCLNGGECIDRVNNFTCTCPAAFTGTLCETGEQKSVNIGTSCEELDCKKNQICEYTSSGIYNCTCVPGFYGDNCEDECLCQNGGVCVDINGTCECPSGYTGLYCQFEVTQMPCSNGRSCPDGNPCLEYGGAYLCTCQTRVELDHKDFYPYVQPESVCDSSPCLNGGYCYELDGGYTCECKYGYWGKNCEKVRLNTCASGPCRNGGSCKEEADSYRCVCPYRFTGKHCEVGKPDPCASSPCLNGGTCFHYIGKYKCECTDAYSGRHCEINRSALGCGSPPQVKHTEVQFSSTTPGSMPEYICHPGFTSVPRATQSINCVKGDWIQLPVFKINECLSQPCLNGGTCRNKIGSYQCVCASGFSGNHCQIGKDQSKAYTYKYVHLDHLYTGTLEDPCVLKPCGNRGRCWSDRRGNYNCMCKVGLTGKDCEKDLLPPPGLHVLRVEESEVELRWDEPEPSNNLISMFAVTYAPLGQSNSKTDYLDRQKSTHVMRGLMPGLLYNISTFSIKLKTNSSDTSQPATALIRTRPQPAEQLQVVNVSSSQVWLQWLVQAARHAAVSRVHVSLLPSDGREGRTAVLNTSTTEYTFSSLQPGQMYTVDVLTQSGIRPDEFPSMSHSPGPLSFWTRPLPPQNLSLSHVTPNSALITWSRHPRHVSDGFVVNVTRGLNTRSRFLPNGRVGSYTLRELTPGQHYYVALTSVRNTGPEQIHSVPQHLAFTTCELPGRRERPAGTRQDTPSQPQDMAGTAEEENSEELPRYTELIDRRGKITAKFTHLPRKPIRHRTKPEPPVRLEKMEETTNKISLALEIREEALRTKLESPQDCRSLPCQNGGTCVNGGDTFICDCADGFKGRQCELSCQRVPHPCTRLYSETKSVPVWEGGVCHYLYKRTYKVQQDVCYREICELTPSKKSQSELNNLSAQYL</sequence>
<feature type="region of interest" description="Disordered" evidence="11">
    <location>
        <begin position="1108"/>
        <end position="1139"/>
    </location>
</feature>
<evidence type="ECO:0000256" key="1">
    <source>
        <dbReference type="ARBA" id="ARBA00022473"/>
    </source>
</evidence>
<feature type="domain" description="EGF-like" evidence="13">
    <location>
        <begin position="619"/>
        <end position="655"/>
    </location>
</feature>
<dbReference type="FunFam" id="2.60.40.10:FF:000633">
    <property type="entry name" value="Sushi, nidogen and EGF like domains 1"/>
    <property type="match status" value="1"/>
</dbReference>
<dbReference type="Pfam" id="PF00008">
    <property type="entry name" value="EGF"/>
    <property type="match status" value="8"/>
</dbReference>
<feature type="disulfide bond" evidence="9">
    <location>
        <begin position="743"/>
        <end position="752"/>
    </location>
</feature>
<evidence type="ECO:0000259" key="16">
    <source>
        <dbReference type="PROSITE" id="PS51220"/>
    </source>
</evidence>
<dbReference type="InterPro" id="IPR001881">
    <property type="entry name" value="EGF-like_Ca-bd_dom"/>
</dbReference>
<evidence type="ECO:0000256" key="12">
    <source>
        <dbReference type="SAM" id="SignalP"/>
    </source>
</evidence>
<dbReference type="Pfam" id="PF12661">
    <property type="entry name" value="hEGF"/>
    <property type="match status" value="1"/>
</dbReference>
<keyword evidence="7 9" id="KW-1015">Disulfide bond</keyword>
<dbReference type="InterPro" id="IPR013111">
    <property type="entry name" value="EGF_extracell"/>
</dbReference>
<dbReference type="GO" id="GO:0031012">
    <property type="term" value="C:extracellular matrix"/>
    <property type="evidence" value="ECO:0007669"/>
    <property type="project" value="UniProtKB-ARBA"/>
</dbReference>
<feature type="domain" description="EGF-like" evidence="13">
    <location>
        <begin position="1203"/>
        <end position="1239"/>
    </location>
</feature>
<dbReference type="Pfam" id="PF06119">
    <property type="entry name" value="NIDO"/>
    <property type="match status" value="1"/>
</dbReference>
<evidence type="ECO:0000256" key="11">
    <source>
        <dbReference type="SAM" id="MobiDB-lite"/>
    </source>
</evidence>
<feature type="domain" description="EGF-like" evidence="13">
    <location>
        <begin position="426"/>
        <end position="463"/>
    </location>
</feature>
<reference evidence="17" key="1">
    <citation type="submission" date="2023-09" db="UniProtKB">
        <authorList>
            <consortium name="Ensembl"/>
        </authorList>
    </citation>
    <scope>IDENTIFICATION</scope>
</reference>
<dbReference type="PROSITE" id="PS00022">
    <property type="entry name" value="EGF_1"/>
    <property type="match status" value="11"/>
</dbReference>
<evidence type="ECO:0000259" key="14">
    <source>
        <dbReference type="PROSITE" id="PS50853"/>
    </source>
</evidence>
<dbReference type="FunFam" id="2.10.25.10:FF:000012">
    <property type="entry name" value="Delta-like protein"/>
    <property type="match status" value="1"/>
</dbReference>
<gene>
    <name evidence="17" type="primary">SNED1</name>
</gene>
<evidence type="ECO:0000259" key="13">
    <source>
        <dbReference type="PROSITE" id="PS50026"/>
    </source>
</evidence>
<dbReference type="GO" id="GO:0019904">
    <property type="term" value="F:protein domain specific binding"/>
    <property type="evidence" value="ECO:0007669"/>
    <property type="project" value="UniProtKB-ARBA"/>
</dbReference>
<dbReference type="InterPro" id="IPR036116">
    <property type="entry name" value="FN3_sf"/>
</dbReference>
<dbReference type="FunFam" id="2.10.25.10:FF:000122">
    <property type="entry name" value="Protein crumbs homolog 2"/>
    <property type="match status" value="1"/>
</dbReference>
<organism evidence="17">
    <name type="scientific">Pundamilia nyererei</name>
    <dbReference type="NCBI Taxonomy" id="303518"/>
    <lineage>
        <taxon>Eukaryota</taxon>
        <taxon>Metazoa</taxon>
        <taxon>Chordata</taxon>
        <taxon>Craniata</taxon>
        <taxon>Vertebrata</taxon>
        <taxon>Euteleostomi</taxon>
        <taxon>Actinopterygii</taxon>
        <taxon>Neopterygii</taxon>
        <taxon>Teleostei</taxon>
        <taxon>Neoteleostei</taxon>
        <taxon>Acanthomorphata</taxon>
        <taxon>Ovalentaria</taxon>
        <taxon>Cichlomorphae</taxon>
        <taxon>Cichliformes</taxon>
        <taxon>Cichlidae</taxon>
        <taxon>African cichlids</taxon>
        <taxon>Pseudocrenilabrinae</taxon>
        <taxon>Haplochromini</taxon>
        <taxon>Pundamilia</taxon>
    </lineage>
</organism>
<feature type="domain" description="EGF-like" evidence="13">
    <location>
        <begin position="580"/>
        <end position="616"/>
    </location>
</feature>
<dbReference type="SMART" id="SM00539">
    <property type="entry name" value="NIDO"/>
    <property type="match status" value="1"/>
</dbReference>
<dbReference type="GO" id="GO:0005509">
    <property type="term" value="F:calcium ion binding"/>
    <property type="evidence" value="ECO:0007669"/>
    <property type="project" value="InterPro"/>
</dbReference>
<dbReference type="PANTHER" id="PTHR12916">
    <property type="entry name" value="CYTOCHROME C OXIDASE POLYPEPTIDE VIC-2"/>
    <property type="match status" value="1"/>
</dbReference>
<dbReference type="InterPro" id="IPR013783">
    <property type="entry name" value="Ig-like_fold"/>
</dbReference>
<dbReference type="SUPFAM" id="SSF57196">
    <property type="entry name" value="EGF/Laminin"/>
    <property type="match status" value="10"/>
</dbReference>
<dbReference type="InterPro" id="IPR035976">
    <property type="entry name" value="Sushi/SCR/CCP_sf"/>
</dbReference>
<dbReference type="PROSITE" id="PS50026">
    <property type="entry name" value="EGF_3"/>
    <property type="match status" value="11"/>
</dbReference>
<dbReference type="PROSITE" id="PS50853">
    <property type="entry name" value="FN3"/>
    <property type="match status" value="3"/>
</dbReference>
<dbReference type="GO" id="GO:0009952">
    <property type="term" value="P:anterior/posterior pattern specification"/>
    <property type="evidence" value="ECO:0007669"/>
    <property type="project" value="UniProtKB-ARBA"/>
</dbReference>
<evidence type="ECO:0000256" key="7">
    <source>
        <dbReference type="ARBA" id="ARBA00023157"/>
    </source>
</evidence>
<dbReference type="GO" id="GO:0009887">
    <property type="term" value="P:animal organ morphogenesis"/>
    <property type="evidence" value="ECO:0007669"/>
    <property type="project" value="UniProtKB-ARBA"/>
</dbReference>
<dbReference type="FunFam" id="2.10.25.10:FF:000066">
    <property type="entry name" value="FAT atypical cadherin 4"/>
    <property type="match status" value="2"/>
</dbReference>
<dbReference type="Gene3D" id="2.10.25.10">
    <property type="entry name" value="Laminin"/>
    <property type="match status" value="11"/>
</dbReference>
<dbReference type="STRING" id="303518.ENSPNYP00000026810"/>
<dbReference type="FunFam" id="2.10.25.10:FF:000213">
    <property type="entry name" value="sushi, nidogen and EGF-like domain-containing protein 1"/>
    <property type="match status" value="1"/>
</dbReference>
<dbReference type="PRINTS" id="PR00010">
    <property type="entry name" value="EGFBLOOD"/>
</dbReference>
<dbReference type="GO" id="GO:0043005">
    <property type="term" value="C:neuron projection"/>
    <property type="evidence" value="ECO:0007669"/>
    <property type="project" value="UniProtKB-ARBA"/>
</dbReference>
<dbReference type="SMART" id="SM00060">
    <property type="entry name" value="FN3"/>
    <property type="match status" value="3"/>
</dbReference>
<dbReference type="FunFam" id="2.10.25.10:FF:000172">
    <property type="entry name" value="FAT atypical cadherin 3"/>
    <property type="match status" value="1"/>
</dbReference>
<dbReference type="SMART" id="SM00181">
    <property type="entry name" value="EGF"/>
    <property type="match status" value="11"/>
</dbReference>
<dbReference type="SUPFAM" id="SSF49265">
    <property type="entry name" value="Fibronectin type III"/>
    <property type="match status" value="2"/>
</dbReference>
<evidence type="ECO:0000256" key="8">
    <source>
        <dbReference type="ARBA" id="ARBA00023180"/>
    </source>
</evidence>
<feature type="signal peptide" evidence="12">
    <location>
        <begin position="1"/>
        <end position="26"/>
    </location>
</feature>
<feature type="domain" description="Sushi" evidence="15">
    <location>
        <begin position="661"/>
        <end position="723"/>
    </location>
</feature>
<evidence type="ECO:0000256" key="6">
    <source>
        <dbReference type="ARBA" id="ARBA00022737"/>
    </source>
</evidence>
<dbReference type="PROSITE" id="PS01186">
    <property type="entry name" value="EGF_2"/>
    <property type="match status" value="5"/>
</dbReference>
<feature type="disulfide bond" evidence="9">
    <location>
        <begin position="645"/>
        <end position="654"/>
    </location>
</feature>
<feature type="domain" description="Fibronectin type-III" evidence="14">
    <location>
        <begin position="819"/>
        <end position="914"/>
    </location>
</feature>
<evidence type="ECO:0000256" key="9">
    <source>
        <dbReference type="PROSITE-ProRule" id="PRU00076"/>
    </source>
</evidence>
<feature type="disulfide bond" evidence="9">
    <location>
        <begin position="606"/>
        <end position="615"/>
    </location>
</feature>
<dbReference type="InterPro" id="IPR000436">
    <property type="entry name" value="Sushi_SCR_CCP_dom"/>
</dbReference>
<dbReference type="GO" id="GO:0048667">
    <property type="term" value="P:cell morphogenesis involved in neuron differentiation"/>
    <property type="evidence" value="ECO:0007669"/>
    <property type="project" value="UniProtKB-ARBA"/>
</dbReference>
<keyword evidence="3" id="KW-0597">Phosphoprotein</keyword>
<proteinExistence type="predicted"/>
<feature type="domain" description="EGF-like" evidence="13">
    <location>
        <begin position="777"/>
        <end position="814"/>
    </location>
</feature>
<evidence type="ECO:0000313" key="17">
    <source>
        <dbReference type="Ensembl" id="ENSPNYP00000026810.1"/>
    </source>
</evidence>
<evidence type="ECO:0000256" key="3">
    <source>
        <dbReference type="ARBA" id="ARBA00022553"/>
    </source>
</evidence>
<accession>A0A3B4GUX7</accession>
<feature type="domain" description="EGF-like" evidence="13">
    <location>
        <begin position="464"/>
        <end position="493"/>
    </location>
</feature>
<dbReference type="SUPFAM" id="SSF57535">
    <property type="entry name" value="Complement control module/SCR domain"/>
    <property type="match status" value="1"/>
</dbReference>
<dbReference type="InterPro" id="IPR000742">
    <property type="entry name" value="EGF"/>
</dbReference>
<feature type="domain" description="Fibronectin type-III" evidence="14">
    <location>
        <begin position="1014"/>
        <end position="1106"/>
    </location>
</feature>
<feature type="disulfide bond" evidence="9">
    <location>
        <begin position="483"/>
        <end position="492"/>
    </location>
</feature>
<dbReference type="FunFam" id="2.10.25.10:FF:000239">
    <property type="entry name" value="Sushi, nidogen and EGF-like domain-containing protein 1"/>
    <property type="match status" value="1"/>
</dbReference>
<keyword evidence="1" id="KW-0217">Developmental protein</keyword>
<keyword evidence="6" id="KW-0677">Repeat</keyword>
<dbReference type="GO" id="GO:0007160">
    <property type="term" value="P:cell-matrix adhesion"/>
    <property type="evidence" value="ECO:0007669"/>
    <property type="project" value="InterPro"/>
</dbReference>
<dbReference type="FunFam" id="2.60.40.10:FF:002461">
    <property type="entry name" value="Sushi, nidogen and EGF-like domains 1"/>
    <property type="match status" value="1"/>
</dbReference>
<dbReference type="PROSITE" id="PS00010">
    <property type="entry name" value="ASX_HYDROXYL"/>
    <property type="match status" value="3"/>
</dbReference>
<keyword evidence="5 12" id="KW-0732">Signal</keyword>
<feature type="domain" description="EGF-like" evidence="13">
    <location>
        <begin position="381"/>
        <end position="417"/>
    </location>
</feature>
<feature type="chain" id="PRO_5017272871" evidence="12">
    <location>
        <begin position="27"/>
        <end position="1307"/>
    </location>
</feature>
<comment type="caution">
    <text evidence="9">Lacks conserved residue(s) required for the propagation of feature annotation.</text>
</comment>
<dbReference type="GeneTree" id="ENSGT00940000160730"/>
<feature type="domain" description="EGF-like" evidence="13">
    <location>
        <begin position="270"/>
        <end position="311"/>
    </location>
</feature>
<dbReference type="PROSITE" id="PS50923">
    <property type="entry name" value="SUSHI"/>
    <property type="match status" value="1"/>
</dbReference>
<dbReference type="InterPro" id="IPR018097">
    <property type="entry name" value="EGF_Ca-bd_CS"/>
</dbReference>
<evidence type="ECO:0000256" key="10">
    <source>
        <dbReference type="PROSITE-ProRule" id="PRU00302"/>
    </source>
</evidence>
<protein>
    <submittedName>
        <fullName evidence="17">Sushi, nidogen and EGF like domains 1</fullName>
    </submittedName>
</protein>
<dbReference type="FunFam" id="2.10.25.10:FF:000057">
    <property type="entry name" value="protocadherin Fat 1 isoform X2"/>
    <property type="match status" value="1"/>
</dbReference>
<feature type="domain" description="NIDO" evidence="16">
    <location>
        <begin position="105"/>
        <end position="260"/>
    </location>
</feature>
<dbReference type="PROSITE" id="PS01187">
    <property type="entry name" value="EGF_CA"/>
    <property type="match status" value="1"/>
</dbReference>
<feature type="disulfide bond" evidence="9">
    <location>
        <begin position="407"/>
        <end position="416"/>
    </location>
</feature>
<dbReference type="GO" id="GO:0048863">
    <property type="term" value="P:stem cell differentiation"/>
    <property type="evidence" value="ECO:0007669"/>
    <property type="project" value="UniProtKB-ARBA"/>
</dbReference>
<dbReference type="Ensembl" id="ENSPNYT00000027467.1">
    <property type="protein sequence ID" value="ENSPNYP00000026810.1"/>
    <property type="gene ID" value="ENSPNYG00000020123.1"/>
</dbReference>
<keyword evidence="2 9" id="KW-0245">EGF-like domain</keyword>
<dbReference type="GO" id="GO:0016358">
    <property type="term" value="P:dendrite development"/>
    <property type="evidence" value="ECO:0007669"/>
    <property type="project" value="UniProtKB-ARBA"/>
</dbReference>
<evidence type="ECO:0000256" key="2">
    <source>
        <dbReference type="ARBA" id="ARBA00022536"/>
    </source>
</evidence>
<keyword evidence="8" id="KW-0325">Glycoprotein</keyword>
<feature type="disulfide bond" evidence="9">
    <location>
        <begin position="804"/>
        <end position="813"/>
    </location>
</feature>
<feature type="domain" description="EGF-like" evidence="13">
    <location>
        <begin position="313"/>
        <end position="349"/>
    </location>
</feature>
<dbReference type="Pfam" id="PF07974">
    <property type="entry name" value="EGF_2"/>
    <property type="match status" value="1"/>
</dbReference>
<dbReference type="CDD" id="cd00063">
    <property type="entry name" value="FN3"/>
    <property type="match status" value="3"/>
</dbReference>
<dbReference type="GO" id="GO:0030097">
    <property type="term" value="P:hemopoiesis"/>
    <property type="evidence" value="ECO:0007669"/>
    <property type="project" value="UniProtKB-ARBA"/>
</dbReference>
<evidence type="ECO:0000259" key="15">
    <source>
        <dbReference type="PROSITE" id="PS50923"/>
    </source>
</evidence>
<name>A0A3B4GUX7_9CICH</name>
<feature type="disulfide bond" evidence="9">
    <location>
        <begin position="453"/>
        <end position="462"/>
    </location>
</feature>
<dbReference type="Pfam" id="PF00041">
    <property type="entry name" value="fn3"/>
    <property type="match status" value="3"/>
</dbReference>
<feature type="disulfide bond" evidence="9">
    <location>
        <begin position="339"/>
        <end position="348"/>
    </location>
</feature>